<dbReference type="InterPro" id="IPR051918">
    <property type="entry name" value="STPP_CPPED1"/>
</dbReference>
<dbReference type="InterPro" id="IPR029052">
    <property type="entry name" value="Metallo-depent_PP-like"/>
</dbReference>
<evidence type="ECO:0008006" key="3">
    <source>
        <dbReference type="Google" id="ProtNLM"/>
    </source>
</evidence>
<dbReference type="EMBL" id="AP021906">
    <property type="protein sequence ID" value="BBP92523.1"/>
    <property type="molecule type" value="Genomic_DNA"/>
</dbReference>
<dbReference type="Gene3D" id="3.30.750.180">
    <property type="entry name" value="GpdQ, beta-strand dimerisation domain"/>
    <property type="match status" value="1"/>
</dbReference>
<accession>A0A5S9MHF2</accession>
<dbReference type="Proteomes" id="UP000464658">
    <property type="component" value="Chromosome"/>
</dbReference>
<dbReference type="AlphaFoldDB" id="A0A5S9MHF2"/>
<name>A0A5S9MHF2_BACIA</name>
<reference evidence="1 2" key="1">
    <citation type="submission" date="2019-12" db="EMBL/GenBank/DDBJ databases">
        <title>Full genome sequence of a Bacillus safensis strain isolated from commercially available natto in Indonesia.</title>
        <authorList>
            <person name="Yoshida M."/>
            <person name="Uomi M."/>
            <person name="Waturangi D."/>
            <person name="Ekaputri J.J."/>
            <person name="Setiamarga D.H.E."/>
        </authorList>
    </citation>
    <scope>NUCLEOTIDE SEQUENCE [LARGE SCALE GENOMIC DNA]</scope>
    <source>
        <strain evidence="1 2">IDN1</strain>
    </source>
</reference>
<dbReference type="SUPFAM" id="SSF56300">
    <property type="entry name" value="Metallo-dependent phosphatases"/>
    <property type="match status" value="1"/>
</dbReference>
<evidence type="ECO:0000313" key="1">
    <source>
        <dbReference type="EMBL" id="BBP92523.1"/>
    </source>
</evidence>
<organism evidence="1 2">
    <name type="scientific">Bacillus safensis</name>
    <dbReference type="NCBI Taxonomy" id="561879"/>
    <lineage>
        <taxon>Bacteria</taxon>
        <taxon>Bacillati</taxon>
        <taxon>Bacillota</taxon>
        <taxon>Bacilli</taxon>
        <taxon>Bacillales</taxon>
        <taxon>Bacillaceae</taxon>
        <taxon>Bacillus</taxon>
    </lineage>
</organism>
<dbReference type="PANTHER" id="PTHR43143:SF5">
    <property type="entry name" value="SECRETED PROTEIN"/>
    <property type="match status" value="1"/>
</dbReference>
<dbReference type="InterPro" id="IPR042281">
    <property type="entry name" value="GpdQ_beta-strand"/>
</dbReference>
<sequence length="136" mass="15617">MMVYMGWGIKQDEIDWLNRVISEHPDRIVILNFHEYLLVSGNRSPIGDLIFHQVVKRHPNIVAVFSGHYHGASRKVDELDDDHDGKVDRKVYQILADYQSGPEGGQGFMRVITADQEKKSASFYDILTLLESRAFL</sequence>
<evidence type="ECO:0000313" key="2">
    <source>
        <dbReference type="Proteomes" id="UP000464658"/>
    </source>
</evidence>
<proteinExistence type="predicted"/>
<protein>
    <recommendedName>
        <fullName evidence="3">Calcineurin-like phosphoesterase domain-containing protein</fullName>
    </recommendedName>
</protein>
<gene>
    <name evidence="1" type="ORF">BsIDN1_61410</name>
</gene>
<dbReference type="PANTHER" id="PTHR43143">
    <property type="entry name" value="METALLOPHOSPHOESTERASE, CALCINEURIN SUPERFAMILY"/>
    <property type="match status" value="1"/>
</dbReference>